<proteinExistence type="predicted"/>
<evidence type="ECO:0000313" key="3">
    <source>
        <dbReference type="Proteomes" id="UP001500683"/>
    </source>
</evidence>
<keyword evidence="3" id="KW-1185">Reference proteome</keyword>
<keyword evidence="1" id="KW-1133">Transmembrane helix</keyword>
<evidence type="ECO:0000313" key="2">
    <source>
        <dbReference type="EMBL" id="GAA4091335.1"/>
    </source>
</evidence>
<gene>
    <name evidence="2" type="ORF">GCM10022214_60450</name>
</gene>
<comment type="caution">
    <text evidence="2">The sequence shown here is derived from an EMBL/GenBank/DDBJ whole genome shotgun (WGS) entry which is preliminary data.</text>
</comment>
<dbReference type="EMBL" id="BAAAZG010000047">
    <property type="protein sequence ID" value="GAA4091335.1"/>
    <property type="molecule type" value="Genomic_DNA"/>
</dbReference>
<keyword evidence="1" id="KW-0472">Membrane</keyword>
<protein>
    <recommendedName>
        <fullName evidence="4">DUF4267 domain-containing protein</fullName>
    </recommendedName>
</protein>
<sequence>MERVLEAAASGRVVWGALALAAPGLNVKLAGMGDRETPELRYMIRVFGSRALALGLGYLLSDPPARRRWRRLCLVVDVCDTAAGVAHLVRGDVPRRSAAGLAAITGGYATLGLLALRRDLHAAAD</sequence>
<feature type="transmembrane region" description="Helical" evidence="1">
    <location>
        <begin position="12"/>
        <end position="30"/>
    </location>
</feature>
<dbReference type="Proteomes" id="UP001500683">
    <property type="component" value="Unassembled WGS sequence"/>
</dbReference>
<dbReference type="RefSeq" id="WP_344954406.1">
    <property type="nucleotide sequence ID" value="NZ_BAAAZG010000047.1"/>
</dbReference>
<reference evidence="3" key="1">
    <citation type="journal article" date="2019" name="Int. J. Syst. Evol. Microbiol.">
        <title>The Global Catalogue of Microorganisms (GCM) 10K type strain sequencing project: providing services to taxonomists for standard genome sequencing and annotation.</title>
        <authorList>
            <consortium name="The Broad Institute Genomics Platform"/>
            <consortium name="The Broad Institute Genome Sequencing Center for Infectious Disease"/>
            <person name="Wu L."/>
            <person name="Ma J."/>
        </authorList>
    </citation>
    <scope>NUCLEOTIDE SEQUENCE [LARGE SCALE GENOMIC DNA]</scope>
    <source>
        <strain evidence="3">JCM 16702</strain>
    </source>
</reference>
<feature type="transmembrane region" description="Helical" evidence="1">
    <location>
        <begin position="42"/>
        <end position="60"/>
    </location>
</feature>
<accession>A0ABP7WLP4</accession>
<feature type="transmembrane region" description="Helical" evidence="1">
    <location>
        <begin position="97"/>
        <end position="116"/>
    </location>
</feature>
<evidence type="ECO:0000256" key="1">
    <source>
        <dbReference type="SAM" id="Phobius"/>
    </source>
</evidence>
<name>A0ABP7WLP4_9ACTN</name>
<evidence type="ECO:0008006" key="4">
    <source>
        <dbReference type="Google" id="ProtNLM"/>
    </source>
</evidence>
<keyword evidence="1" id="KW-0812">Transmembrane</keyword>
<organism evidence="2 3">
    <name type="scientific">Actinomadura miaoliensis</name>
    <dbReference type="NCBI Taxonomy" id="430685"/>
    <lineage>
        <taxon>Bacteria</taxon>
        <taxon>Bacillati</taxon>
        <taxon>Actinomycetota</taxon>
        <taxon>Actinomycetes</taxon>
        <taxon>Streptosporangiales</taxon>
        <taxon>Thermomonosporaceae</taxon>
        <taxon>Actinomadura</taxon>
    </lineage>
</organism>